<dbReference type="PANTHER" id="PTHR35271">
    <property type="entry name" value="ABC TRANSPORTER, SUBSTRATE-BINDING LIPOPROTEIN-RELATED"/>
    <property type="match status" value="1"/>
</dbReference>
<evidence type="ECO:0000313" key="1">
    <source>
        <dbReference type="EMBL" id="MBI4596449.1"/>
    </source>
</evidence>
<organism evidence="1 2">
    <name type="scientific">Tectimicrobiota bacterium</name>
    <dbReference type="NCBI Taxonomy" id="2528274"/>
    <lineage>
        <taxon>Bacteria</taxon>
        <taxon>Pseudomonadati</taxon>
        <taxon>Nitrospinota/Tectimicrobiota group</taxon>
        <taxon>Candidatus Tectimicrobiota</taxon>
    </lineage>
</organism>
<dbReference type="Proteomes" id="UP000772181">
    <property type="component" value="Unassembled WGS sequence"/>
</dbReference>
<reference evidence="1" key="1">
    <citation type="submission" date="2020-07" db="EMBL/GenBank/DDBJ databases">
        <title>Huge and variable diversity of episymbiotic CPR bacteria and DPANN archaea in groundwater ecosystems.</title>
        <authorList>
            <person name="He C.Y."/>
            <person name="Keren R."/>
            <person name="Whittaker M."/>
            <person name="Farag I.F."/>
            <person name="Doudna J."/>
            <person name="Cate J.H.D."/>
            <person name="Banfield J.F."/>
        </authorList>
    </citation>
    <scope>NUCLEOTIDE SEQUENCE</scope>
    <source>
        <strain evidence="1">NC_groundwater_1482_Ag_S-0.65um_47_24</strain>
    </source>
</reference>
<evidence type="ECO:0000313" key="2">
    <source>
        <dbReference type="Proteomes" id="UP000772181"/>
    </source>
</evidence>
<dbReference type="InterPro" id="IPR028082">
    <property type="entry name" value="Peripla_BP_I"/>
</dbReference>
<dbReference type="CDD" id="cd06325">
    <property type="entry name" value="PBP1_ABC_unchar_transporter"/>
    <property type="match status" value="1"/>
</dbReference>
<name>A0A933GPG2_UNCTE</name>
<dbReference type="Pfam" id="PF04392">
    <property type="entry name" value="ABC_sub_bind"/>
    <property type="match status" value="1"/>
</dbReference>
<gene>
    <name evidence="1" type="ORF">HY730_08760</name>
</gene>
<comment type="caution">
    <text evidence="1">The sequence shown here is derived from an EMBL/GenBank/DDBJ whole genome shotgun (WGS) entry which is preliminary data.</text>
</comment>
<accession>A0A933GPG2</accession>
<dbReference type="Gene3D" id="3.40.50.2300">
    <property type="match status" value="2"/>
</dbReference>
<dbReference type="AlphaFoldDB" id="A0A933GPG2"/>
<proteinExistence type="predicted"/>
<dbReference type="EMBL" id="JACQWF010000384">
    <property type="protein sequence ID" value="MBI4596449.1"/>
    <property type="molecule type" value="Genomic_DNA"/>
</dbReference>
<sequence length="318" mass="35574">MKKNTKVYLLLLILIFLAVSDLPSWAREEANIAMILWRGMTEAEDGFQTKLKQSEKYDINFTIFNANQNEKELERIIDQLDHRKYKVIYSFGTTVTETLKRKIKSTPIVFNIVARPIEAKIINSWEHSGNNITGASNAVPMSSAFNTLSTVLYIDRLGILFNPKEANAVIQKEEVEKLQKEFRYELVSSPIENVENIQNAIQKLVDEKVDAVLLPSDSLIKANANAIVSVLNKNKIPTIASIPDMVKDNKAFIGLGPDYYDLGIMAANKALAILGGEKPNNVPSSPLERLHITVNLTTAKEIGVNIPIQILRISTVVR</sequence>
<dbReference type="InterPro" id="IPR007487">
    <property type="entry name" value="ABC_transpt-TYRBP-like"/>
</dbReference>
<dbReference type="SUPFAM" id="SSF53822">
    <property type="entry name" value="Periplasmic binding protein-like I"/>
    <property type="match status" value="1"/>
</dbReference>
<protein>
    <submittedName>
        <fullName evidence="1">ABC transporter substrate-binding protein</fullName>
    </submittedName>
</protein>
<dbReference type="PANTHER" id="PTHR35271:SF1">
    <property type="entry name" value="ABC TRANSPORTER, SUBSTRATE-BINDING LIPOPROTEIN"/>
    <property type="match status" value="1"/>
</dbReference>